<dbReference type="AlphaFoldDB" id="A0A8F5BS92"/>
<dbReference type="Proteomes" id="UP000693941">
    <property type="component" value="Chromosome"/>
</dbReference>
<dbReference type="EMBL" id="CP077715">
    <property type="protein sequence ID" value="QXJ30532.1"/>
    <property type="molecule type" value="Genomic_DNA"/>
</dbReference>
<dbReference type="RefSeq" id="WP_218260974.1">
    <property type="nucleotide sequence ID" value="NZ_CP077715.1"/>
</dbReference>
<reference evidence="1" key="1">
    <citation type="journal article" date="2021" name="Environ. Microbiol.">
        <title>New insights into the diversity and evolution of the archaeal mobilome from three complete genomes of Saccharolobus shibatae.</title>
        <authorList>
            <person name="Medvedeva S."/>
            <person name="Brandt D."/>
            <person name="Cvirkaite-Krupovic V."/>
            <person name="Liu Y."/>
            <person name="Severinov K."/>
            <person name="Ishino S."/>
            <person name="Ishino Y."/>
            <person name="Prangishvili D."/>
            <person name="Kalinowski J."/>
            <person name="Krupovic M."/>
        </authorList>
    </citation>
    <scope>NUCLEOTIDE SEQUENCE</scope>
    <source>
        <strain evidence="1">BEU9</strain>
    </source>
</reference>
<gene>
    <name evidence="1" type="ORF">J5U21_00174</name>
</gene>
<evidence type="ECO:0000313" key="2">
    <source>
        <dbReference type="Proteomes" id="UP000693941"/>
    </source>
</evidence>
<protein>
    <submittedName>
        <fullName evidence="1">Uncharacterized protein</fullName>
    </submittedName>
</protein>
<dbReference type="GeneID" id="65561736"/>
<proteinExistence type="predicted"/>
<name>A0A8F5BS92_9CREN</name>
<accession>A0A8F5BS92</accession>
<organism evidence="1 2">
    <name type="scientific">Saccharolobus shibatae</name>
    <dbReference type="NCBI Taxonomy" id="2286"/>
    <lineage>
        <taxon>Archaea</taxon>
        <taxon>Thermoproteota</taxon>
        <taxon>Thermoprotei</taxon>
        <taxon>Sulfolobales</taxon>
        <taxon>Sulfolobaceae</taxon>
        <taxon>Saccharolobus</taxon>
    </lineage>
</organism>
<evidence type="ECO:0000313" key="1">
    <source>
        <dbReference type="EMBL" id="QXJ30532.1"/>
    </source>
</evidence>
<sequence length="297" mass="34495">MIIIIGAGIAGLLLSKRVNADLILEEQPVIGGVFASDNVFGVDLPYVLPIINDPMKLTNIGLNYMEYDLKILYRKYDYFKDKICKFCDKLPTWLNFDLMRKLYVIRNITDFIATLSKNVRIIKEYPIRIDDKKIITNKGNVYKYTKIYNTGSLKKMSKLLGLDNSNLKHKSVLTLMILTRKEYERDWNVHLSGDTADSFSVIIRLDNIIKDLDLYYVYSFIDTNQKNIDIDRIILDLKRRQIISLDEIVAFRSKLISEALLFGEINDKMPPNVINCGRLGEWKNYDIIETISRIQNC</sequence>